<dbReference type="InterPro" id="IPR009163">
    <property type="entry name" value="Ap4A_phos1/2"/>
</dbReference>
<evidence type="ECO:0000313" key="4">
    <source>
        <dbReference type="EMBL" id="CAI5711068.1"/>
    </source>
</evidence>
<proteinExistence type="predicted"/>
<feature type="active site" description="Nucleophile" evidence="1">
    <location>
        <position position="146"/>
    </location>
</feature>
<evidence type="ECO:0000259" key="3">
    <source>
        <dbReference type="Pfam" id="PF19327"/>
    </source>
</evidence>
<dbReference type="InterPro" id="IPR019200">
    <property type="entry name" value="ATP_adenylylTrfase_C"/>
</dbReference>
<organism evidence="4 5">
    <name type="scientific">Peronospora destructor</name>
    <dbReference type="NCBI Taxonomy" id="86335"/>
    <lineage>
        <taxon>Eukaryota</taxon>
        <taxon>Sar</taxon>
        <taxon>Stramenopiles</taxon>
        <taxon>Oomycota</taxon>
        <taxon>Peronosporomycetes</taxon>
        <taxon>Peronosporales</taxon>
        <taxon>Peronosporaceae</taxon>
        <taxon>Peronospora</taxon>
    </lineage>
</organism>
<gene>
    <name evidence="4" type="ORF">PDE001_LOCUS556</name>
</gene>
<dbReference type="AlphaFoldDB" id="A0AAV0T263"/>
<sequence>MLRKTVQDTTQRARQSQAIQKITANYKLLPASAEHGIRYILWVADASYNKPKTAETKPKTFRDPFAKKNLEPDLFVTQLHGTHNLVLNKFSIVDEHVVLATVEFAPQEQPLKAADFRAMWTATKGLDAFAFFNCGYESGASQPHKHMQLMTYSSIKEITGLDMPPLLQFIDHKLREYPISETVWLPELPFCHFLHRLDLPNDIDSEKATANIVVIYNKVLNQMNSTKYPNTPAQAGPSSATLPLPVAYNMLLTSSYLFIIPRKAQRFNGIEVNSIGFIGSFFVRNNEQRIFLETHDGPMELLRQVTFLPTPAYSGSGVQCMEKDS</sequence>
<evidence type="ECO:0000256" key="1">
    <source>
        <dbReference type="PIRSR" id="PIRSR000846-1"/>
    </source>
</evidence>
<protein>
    <submittedName>
        <fullName evidence="4">Uncharacterized protein</fullName>
    </submittedName>
</protein>
<keyword evidence="5" id="KW-1185">Reference proteome</keyword>
<feature type="domain" description="Ap4A phosphorylase 1/2 N-terminal" evidence="3">
    <location>
        <begin position="2"/>
        <end position="167"/>
    </location>
</feature>
<accession>A0AAV0T263</accession>
<feature type="domain" description="ATP adenylyltransferase C-terminal" evidence="2">
    <location>
        <begin position="186"/>
        <end position="307"/>
    </location>
</feature>
<dbReference type="GO" id="GO:0009117">
    <property type="term" value="P:nucleotide metabolic process"/>
    <property type="evidence" value="ECO:0007669"/>
    <property type="project" value="InterPro"/>
</dbReference>
<dbReference type="Pfam" id="PF09830">
    <property type="entry name" value="ATP_transf"/>
    <property type="match status" value="1"/>
</dbReference>
<dbReference type="InterPro" id="IPR043171">
    <property type="entry name" value="Ap4A_phos1/2-like"/>
</dbReference>
<dbReference type="Pfam" id="PF19327">
    <property type="entry name" value="Ap4A_phos_N"/>
    <property type="match status" value="1"/>
</dbReference>
<dbReference type="EMBL" id="CANTFM010000092">
    <property type="protein sequence ID" value="CAI5711068.1"/>
    <property type="molecule type" value="Genomic_DNA"/>
</dbReference>
<dbReference type="Proteomes" id="UP001162029">
    <property type="component" value="Unassembled WGS sequence"/>
</dbReference>
<dbReference type="PIRSF" id="PIRSF000846">
    <property type="entry name" value="ATP_adenylyltr"/>
    <property type="match status" value="1"/>
</dbReference>
<dbReference type="PANTHER" id="PTHR38420:SF1">
    <property type="entry name" value="PUTATIVE (AFU_ORTHOLOGUE AFUA_5G14690)-RELATED"/>
    <property type="match status" value="1"/>
</dbReference>
<name>A0AAV0T263_9STRA</name>
<dbReference type="GO" id="GO:0003877">
    <property type="term" value="F:ATP:ADP adenylyltransferase activity"/>
    <property type="evidence" value="ECO:0007669"/>
    <property type="project" value="InterPro"/>
</dbReference>
<evidence type="ECO:0000313" key="5">
    <source>
        <dbReference type="Proteomes" id="UP001162029"/>
    </source>
</evidence>
<dbReference type="InterPro" id="IPR036265">
    <property type="entry name" value="HIT-like_sf"/>
</dbReference>
<comment type="caution">
    <text evidence="4">The sequence shown here is derived from an EMBL/GenBank/DDBJ whole genome shotgun (WGS) entry which is preliminary data.</text>
</comment>
<dbReference type="GO" id="GO:0005524">
    <property type="term" value="F:ATP binding"/>
    <property type="evidence" value="ECO:0007669"/>
    <property type="project" value="InterPro"/>
</dbReference>
<evidence type="ECO:0000259" key="2">
    <source>
        <dbReference type="Pfam" id="PF09830"/>
    </source>
</evidence>
<dbReference type="SUPFAM" id="SSF54197">
    <property type="entry name" value="HIT-like"/>
    <property type="match status" value="1"/>
</dbReference>
<dbReference type="InterPro" id="IPR045759">
    <property type="entry name" value="Ap4A_phos1/2_N"/>
</dbReference>
<dbReference type="PANTHER" id="PTHR38420">
    <property type="entry name" value="AP-4-A PHOSPHORYLASE II"/>
    <property type="match status" value="1"/>
</dbReference>
<dbReference type="Gene3D" id="3.30.428.70">
    <property type="match status" value="1"/>
</dbReference>
<reference evidence="4" key="1">
    <citation type="submission" date="2022-12" db="EMBL/GenBank/DDBJ databases">
        <authorList>
            <person name="Webb A."/>
        </authorList>
    </citation>
    <scope>NUCLEOTIDE SEQUENCE</scope>
    <source>
        <strain evidence="4">Pd1</strain>
    </source>
</reference>